<protein>
    <recommendedName>
        <fullName evidence="2 6">GTPase Era</fullName>
    </recommendedName>
</protein>
<dbReference type="InterPro" id="IPR005225">
    <property type="entry name" value="Small_GTP-bd"/>
</dbReference>
<dbReference type="InterPro" id="IPR006073">
    <property type="entry name" value="GTP-bd"/>
</dbReference>
<dbReference type="GO" id="GO:0005886">
    <property type="term" value="C:plasma membrane"/>
    <property type="evidence" value="ECO:0007669"/>
    <property type="project" value="UniProtKB-SubCell"/>
</dbReference>
<dbReference type="NCBIfam" id="TIGR00231">
    <property type="entry name" value="small_GTP"/>
    <property type="match status" value="1"/>
</dbReference>
<sequence length="292" mass="32946">MVALIGRPNVGKSTLLNRLVGEKISIVSRRPQTTRHRILGIKTTDVGQIVYVDTPGLHAAQGRRLNRYLARLASGSVEGVDCVVLMIAASGWTPEDEDALALVRARQIPVVLVINKVDEVHDRRKLLPLTRDSAARMEFADIVPLSARTAENVDRFERAVLALLPEQAAAFPADQVTDKSVRFRAHETVREQICHLYGQEIPHVTAVEVTRFKHSKKRLDIECVIWAEREGQKAILIGKGGERLKQVGMRVRRVLEERHGGKANVRLWVKVRDRWSDDARAMQRFGFHDEPM</sequence>
<dbReference type="NCBIfam" id="TIGR00436">
    <property type="entry name" value="era"/>
    <property type="match status" value="1"/>
</dbReference>
<comment type="subunit">
    <text evidence="6">Monomer.</text>
</comment>
<evidence type="ECO:0000256" key="8">
    <source>
        <dbReference type="RuleBase" id="RU003761"/>
    </source>
</evidence>
<dbReference type="GO" id="GO:0043024">
    <property type="term" value="F:ribosomal small subunit binding"/>
    <property type="evidence" value="ECO:0007669"/>
    <property type="project" value="TreeGrafter"/>
</dbReference>
<feature type="binding site" evidence="6">
    <location>
        <begin position="115"/>
        <end position="118"/>
    </location>
    <ligand>
        <name>GTP</name>
        <dbReference type="ChEBI" id="CHEBI:37565"/>
    </ligand>
</feature>
<dbReference type="CDD" id="cd04163">
    <property type="entry name" value="Era"/>
    <property type="match status" value="1"/>
</dbReference>
<dbReference type="AlphaFoldDB" id="A0A1F6UY24"/>
<dbReference type="PANTHER" id="PTHR42698:SF1">
    <property type="entry name" value="GTPASE ERA, MITOCHONDRIAL"/>
    <property type="match status" value="1"/>
</dbReference>
<evidence type="ECO:0000256" key="4">
    <source>
        <dbReference type="ARBA" id="ARBA00022884"/>
    </source>
</evidence>
<keyword evidence="6" id="KW-1003">Cell membrane</keyword>
<keyword evidence="6" id="KW-0963">Cytoplasm</keyword>
<keyword evidence="4 6" id="KW-0694">RNA-binding</keyword>
<dbReference type="InterPro" id="IPR015946">
    <property type="entry name" value="KH_dom-like_a/b"/>
</dbReference>
<proteinExistence type="inferred from homology"/>
<evidence type="ECO:0000259" key="9">
    <source>
        <dbReference type="PROSITE" id="PS50823"/>
    </source>
</evidence>
<dbReference type="GO" id="GO:0003924">
    <property type="term" value="F:GTPase activity"/>
    <property type="evidence" value="ECO:0007669"/>
    <property type="project" value="UniProtKB-UniRule"/>
</dbReference>
<dbReference type="NCBIfam" id="NF000908">
    <property type="entry name" value="PRK00089.1"/>
    <property type="match status" value="1"/>
</dbReference>
<dbReference type="PANTHER" id="PTHR42698">
    <property type="entry name" value="GTPASE ERA"/>
    <property type="match status" value="1"/>
</dbReference>
<dbReference type="GO" id="GO:0000028">
    <property type="term" value="P:ribosomal small subunit assembly"/>
    <property type="evidence" value="ECO:0007669"/>
    <property type="project" value="TreeGrafter"/>
</dbReference>
<evidence type="ECO:0000256" key="2">
    <source>
        <dbReference type="ARBA" id="ARBA00020484"/>
    </source>
</evidence>
<evidence type="ECO:0000256" key="5">
    <source>
        <dbReference type="ARBA" id="ARBA00023134"/>
    </source>
</evidence>
<dbReference type="InterPro" id="IPR005662">
    <property type="entry name" value="GTPase_Era-like"/>
</dbReference>
<feature type="domain" description="Era-type G" evidence="10">
    <location>
        <begin position="1"/>
        <end position="166"/>
    </location>
</feature>
<dbReference type="EMBL" id="MFSP01000180">
    <property type="protein sequence ID" value="OGI62315.1"/>
    <property type="molecule type" value="Genomic_DNA"/>
</dbReference>
<dbReference type="CDD" id="cd22534">
    <property type="entry name" value="KH-II_Era"/>
    <property type="match status" value="1"/>
</dbReference>
<dbReference type="Gene3D" id="3.40.50.300">
    <property type="entry name" value="P-loop containing nucleotide triphosphate hydrolases"/>
    <property type="match status" value="1"/>
</dbReference>
<dbReference type="InterPro" id="IPR030388">
    <property type="entry name" value="G_ERA_dom"/>
</dbReference>
<dbReference type="InterPro" id="IPR009019">
    <property type="entry name" value="KH_sf_prok-type"/>
</dbReference>
<dbReference type="SUPFAM" id="SSF54814">
    <property type="entry name" value="Prokaryotic type KH domain (KH-domain type II)"/>
    <property type="match status" value="1"/>
</dbReference>
<comment type="function">
    <text evidence="6">An essential GTPase that binds both GDP and GTP, with rapid nucleotide exchange. Plays a role in 16S rRNA processing and 30S ribosomal subunit biogenesis and possibly also in cell cycle regulation and energy metabolism.</text>
</comment>
<comment type="subcellular location">
    <subcellularLocation>
        <location evidence="6">Cytoplasm</location>
    </subcellularLocation>
    <subcellularLocation>
        <location evidence="6">Cell membrane</location>
        <topology evidence="6">Peripheral membrane protein</topology>
    </subcellularLocation>
</comment>
<dbReference type="GO" id="GO:0005829">
    <property type="term" value="C:cytosol"/>
    <property type="evidence" value="ECO:0007669"/>
    <property type="project" value="TreeGrafter"/>
</dbReference>
<dbReference type="InterPro" id="IPR027417">
    <property type="entry name" value="P-loop_NTPase"/>
</dbReference>
<name>A0A1F6UY24_9PROT</name>
<evidence type="ECO:0000256" key="7">
    <source>
        <dbReference type="PROSITE-ProRule" id="PRU01050"/>
    </source>
</evidence>
<dbReference type="Gene3D" id="3.30.300.20">
    <property type="match status" value="1"/>
</dbReference>
<feature type="region of interest" description="G4" evidence="7">
    <location>
        <begin position="115"/>
        <end position="118"/>
    </location>
</feature>
<feature type="binding site" evidence="6">
    <location>
        <begin position="6"/>
        <end position="13"/>
    </location>
    <ligand>
        <name>GTP</name>
        <dbReference type="ChEBI" id="CHEBI:37565"/>
    </ligand>
</feature>
<dbReference type="Pfam" id="PF01926">
    <property type="entry name" value="MMR_HSR1"/>
    <property type="match status" value="1"/>
</dbReference>
<dbReference type="InterPro" id="IPR004044">
    <property type="entry name" value="KH_dom_type_2"/>
</dbReference>
<feature type="region of interest" description="G3" evidence="7">
    <location>
        <begin position="53"/>
        <end position="56"/>
    </location>
</feature>
<feature type="region of interest" description="G2" evidence="7">
    <location>
        <begin position="32"/>
        <end position="36"/>
    </location>
</feature>
<evidence type="ECO:0000256" key="3">
    <source>
        <dbReference type="ARBA" id="ARBA00022741"/>
    </source>
</evidence>
<feature type="region of interest" description="G1" evidence="7">
    <location>
        <begin position="6"/>
        <end position="13"/>
    </location>
</feature>
<dbReference type="Pfam" id="PF07650">
    <property type="entry name" value="KH_2"/>
    <property type="match status" value="1"/>
</dbReference>
<feature type="binding site" evidence="6">
    <location>
        <begin position="53"/>
        <end position="57"/>
    </location>
    <ligand>
        <name>GTP</name>
        <dbReference type="ChEBI" id="CHEBI:37565"/>
    </ligand>
</feature>
<dbReference type="HAMAP" id="MF_00367">
    <property type="entry name" value="GTPase_Era"/>
    <property type="match status" value="1"/>
</dbReference>
<organism evidence="11 12">
    <name type="scientific">Candidatus Muproteobacteria bacterium RBG_16_60_9</name>
    <dbReference type="NCBI Taxonomy" id="1817755"/>
    <lineage>
        <taxon>Bacteria</taxon>
        <taxon>Pseudomonadati</taxon>
        <taxon>Pseudomonadota</taxon>
        <taxon>Candidatus Muproteobacteria</taxon>
    </lineage>
</organism>
<dbReference type="PROSITE" id="PS51713">
    <property type="entry name" value="G_ERA"/>
    <property type="match status" value="1"/>
</dbReference>
<keyword evidence="6" id="KW-0472">Membrane</keyword>
<dbReference type="GO" id="GO:0005525">
    <property type="term" value="F:GTP binding"/>
    <property type="evidence" value="ECO:0007669"/>
    <property type="project" value="UniProtKB-UniRule"/>
</dbReference>
<keyword evidence="5 6" id="KW-0342">GTP-binding</keyword>
<dbReference type="PROSITE" id="PS50823">
    <property type="entry name" value="KH_TYPE_2"/>
    <property type="match status" value="1"/>
</dbReference>
<evidence type="ECO:0000256" key="6">
    <source>
        <dbReference type="HAMAP-Rule" id="MF_00367"/>
    </source>
</evidence>
<keyword evidence="6" id="KW-0699">rRNA-binding</keyword>
<dbReference type="Proteomes" id="UP000179076">
    <property type="component" value="Unassembled WGS sequence"/>
</dbReference>
<feature type="region of interest" description="G5" evidence="7">
    <location>
        <begin position="145"/>
        <end position="147"/>
    </location>
</feature>
<evidence type="ECO:0000313" key="12">
    <source>
        <dbReference type="Proteomes" id="UP000179076"/>
    </source>
</evidence>
<feature type="domain" description="KH type-2" evidence="9">
    <location>
        <begin position="189"/>
        <end position="273"/>
    </location>
</feature>
<dbReference type="GO" id="GO:0070181">
    <property type="term" value="F:small ribosomal subunit rRNA binding"/>
    <property type="evidence" value="ECO:0007669"/>
    <property type="project" value="UniProtKB-UniRule"/>
</dbReference>
<reference evidence="11 12" key="1">
    <citation type="journal article" date="2016" name="Nat. Commun.">
        <title>Thousands of microbial genomes shed light on interconnected biogeochemical processes in an aquifer system.</title>
        <authorList>
            <person name="Anantharaman K."/>
            <person name="Brown C.T."/>
            <person name="Hug L.A."/>
            <person name="Sharon I."/>
            <person name="Castelle C.J."/>
            <person name="Probst A.J."/>
            <person name="Thomas B.C."/>
            <person name="Singh A."/>
            <person name="Wilkins M.J."/>
            <person name="Karaoz U."/>
            <person name="Brodie E.L."/>
            <person name="Williams K.H."/>
            <person name="Hubbard S.S."/>
            <person name="Banfield J.F."/>
        </authorList>
    </citation>
    <scope>NUCLEOTIDE SEQUENCE [LARGE SCALE GENOMIC DNA]</scope>
</reference>
<dbReference type="SUPFAM" id="SSF52540">
    <property type="entry name" value="P-loop containing nucleoside triphosphate hydrolases"/>
    <property type="match status" value="1"/>
</dbReference>
<evidence type="ECO:0000313" key="11">
    <source>
        <dbReference type="EMBL" id="OGI62315.1"/>
    </source>
</evidence>
<keyword evidence="3 6" id="KW-0547">Nucleotide-binding</keyword>
<comment type="caution">
    <text evidence="11">The sequence shown here is derived from an EMBL/GenBank/DDBJ whole genome shotgun (WGS) entry which is preliminary data.</text>
</comment>
<evidence type="ECO:0000259" key="10">
    <source>
        <dbReference type="PROSITE" id="PS51713"/>
    </source>
</evidence>
<keyword evidence="6" id="KW-0690">Ribosome biogenesis</keyword>
<comment type="similarity">
    <text evidence="1 6 7 8">Belongs to the TRAFAC class TrmE-Era-EngA-EngB-Septin-like GTPase superfamily. Era GTPase family.</text>
</comment>
<gene>
    <name evidence="6" type="primary">era</name>
    <name evidence="11" type="ORF">A2W18_03930</name>
</gene>
<accession>A0A1F6UY24</accession>
<evidence type="ECO:0000256" key="1">
    <source>
        <dbReference type="ARBA" id="ARBA00007921"/>
    </source>
</evidence>